<keyword evidence="4 8" id="KW-0238">DNA-binding</keyword>
<reference evidence="12 13" key="1">
    <citation type="submission" date="2024-09" db="EMBL/GenBank/DDBJ databases">
        <title>A chromosome-level genome assembly of Gray's grenadier anchovy, Coilia grayii.</title>
        <authorList>
            <person name="Fu Z."/>
        </authorList>
    </citation>
    <scope>NUCLEOTIDE SEQUENCE [LARGE SCALE GENOMIC DNA]</scope>
    <source>
        <strain evidence="12">G4</strain>
        <tissue evidence="12">Muscle</tissue>
    </source>
</reference>
<protein>
    <recommendedName>
        <fullName evidence="11">Homeobox domain-containing protein</fullName>
    </recommendedName>
</protein>
<evidence type="ECO:0000256" key="2">
    <source>
        <dbReference type="ARBA" id="ARBA00022473"/>
    </source>
</evidence>
<dbReference type="Pfam" id="PF00046">
    <property type="entry name" value="Homeodomain"/>
    <property type="match status" value="1"/>
</dbReference>
<evidence type="ECO:0000256" key="3">
    <source>
        <dbReference type="ARBA" id="ARBA00023015"/>
    </source>
</evidence>
<dbReference type="Proteomes" id="UP001591681">
    <property type="component" value="Unassembled WGS sequence"/>
</dbReference>
<evidence type="ECO:0000259" key="11">
    <source>
        <dbReference type="PROSITE" id="PS50071"/>
    </source>
</evidence>
<dbReference type="PANTHER" id="PTHR45946:SF5">
    <property type="entry name" value="HOMEOBOX PROTEIN HOX-B1"/>
    <property type="match status" value="1"/>
</dbReference>
<evidence type="ECO:0000256" key="9">
    <source>
        <dbReference type="RuleBase" id="RU000682"/>
    </source>
</evidence>
<dbReference type="FunFam" id="1.10.10.60:FF:000113">
    <property type="entry name" value="homeobox protein Hox-B1"/>
    <property type="match status" value="1"/>
</dbReference>
<dbReference type="InterPro" id="IPR009057">
    <property type="entry name" value="Homeodomain-like_sf"/>
</dbReference>
<dbReference type="PANTHER" id="PTHR45946">
    <property type="entry name" value="HOMEOBOX PROTEIN ROUGH-RELATED"/>
    <property type="match status" value="1"/>
</dbReference>
<keyword evidence="7 8" id="KW-0539">Nucleus</keyword>
<evidence type="ECO:0000256" key="10">
    <source>
        <dbReference type="SAM" id="MobiDB-lite"/>
    </source>
</evidence>
<dbReference type="EMBL" id="JBHFQA010000023">
    <property type="protein sequence ID" value="KAL2078101.1"/>
    <property type="molecule type" value="Genomic_DNA"/>
</dbReference>
<evidence type="ECO:0000256" key="8">
    <source>
        <dbReference type="PROSITE-ProRule" id="PRU00108"/>
    </source>
</evidence>
<dbReference type="PROSITE" id="PS00027">
    <property type="entry name" value="HOMEOBOX_1"/>
    <property type="match status" value="1"/>
</dbReference>
<evidence type="ECO:0000256" key="5">
    <source>
        <dbReference type="ARBA" id="ARBA00023155"/>
    </source>
</evidence>
<dbReference type="PRINTS" id="PR00024">
    <property type="entry name" value="HOMEOBOX"/>
</dbReference>
<dbReference type="InterPro" id="IPR017970">
    <property type="entry name" value="Homeobox_CS"/>
</dbReference>
<dbReference type="GO" id="GO:0005634">
    <property type="term" value="C:nucleus"/>
    <property type="evidence" value="ECO:0007669"/>
    <property type="project" value="UniProtKB-SubCell"/>
</dbReference>
<organism evidence="12 13">
    <name type="scientific">Coilia grayii</name>
    <name type="common">Gray's grenadier anchovy</name>
    <dbReference type="NCBI Taxonomy" id="363190"/>
    <lineage>
        <taxon>Eukaryota</taxon>
        <taxon>Metazoa</taxon>
        <taxon>Chordata</taxon>
        <taxon>Craniata</taxon>
        <taxon>Vertebrata</taxon>
        <taxon>Euteleostomi</taxon>
        <taxon>Actinopterygii</taxon>
        <taxon>Neopterygii</taxon>
        <taxon>Teleostei</taxon>
        <taxon>Clupei</taxon>
        <taxon>Clupeiformes</taxon>
        <taxon>Clupeoidei</taxon>
        <taxon>Engraulidae</taxon>
        <taxon>Coilinae</taxon>
        <taxon>Coilia</taxon>
    </lineage>
</organism>
<sequence>MNSYLDYTIYNRGTNALGSRVGCHPMDQGCMPSLSPSSCATGDSYSPDGRLVLGANSASALHQHQGPSFSHHQHAPHHVNLDLQVVSSGNTAYGAQVCPSVDYGHHQYVLGQEQELMFPTSGFSVPSMGANVGSYAQTAPGSVPNGQYQTPRCGEQDTSQGYTGIYSKYSPTQNNDSDLNGNLETQTQLGKTFDWMKVKRNPPKTGKANFIDFLSSTVKVTDYGIHGQQNIIRTNFTTKQLTELEKEFHFNKYLTRARRVEVAASLDLNETQVKIWFQNRRMKQKKREKESRPSVPVAKRGSLSDTGNNSDNSATSSPSGSPSSDTPLLS</sequence>
<feature type="compositionally biased region" description="Low complexity" evidence="10">
    <location>
        <begin position="308"/>
        <end position="330"/>
    </location>
</feature>
<feature type="region of interest" description="Disordered" evidence="10">
    <location>
        <begin position="280"/>
        <end position="330"/>
    </location>
</feature>
<feature type="domain" description="Homeobox" evidence="11">
    <location>
        <begin position="227"/>
        <end position="287"/>
    </location>
</feature>
<name>A0ABD1IT01_9TELE</name>
<proteinExistence type="predicted"/>
<evidence type="ECO:0000313" key="13">
    <source>
        <dbReference type="Proteomes" id="UP001591681"/>
    </source>
</evidence>
<dbReference type="Gene3D" id="1.10.10.60">
    <property type="entry name" value="Homeodomain-like"/>
    <property type="match status" value="1"/>
</dbReference>
<evidence type="ECO:0000256" key="1">
    <source>
        <dbReference type="ARBA" id="ARBA00004123"/>
    </source>
</evidence>
<feature type="DNA-binding region" description="Homeobox" evidence="8">
    <location>
        <begin position="229"/>
        <end position="288"/>
    </location>
</feature>
<dbReference type="InterPro" id="IPR046327">
    <property type="entry name" value="HXA1/B1/D1"/>
</dbReference>
<gene>
    <name evidence="12" type="ORF">ACEWY4_025786</name>
</gene>
<dbReference type="CDD" id="cd00086">
    <property type="entry name" value="homeodomain"/>
    <property type="match status" value="1"/>
</dbReference>
<dbReference type="InterPro" id="IPR020479">
    <property type="entry name" value="HD_metazoa"/>
</dbReference>
<dbReference type="InterPro" id="IPR001356">
    <property type="entry name" value="HD"/>
</dbReference>
<dbReference type="PROSITE" id="PS50071">
    <property type="entry name" value="HOMEOBOX_2"/>
    <property type="match status" value="1"/>
</dbReference>
<keyword evidence="13" id="KW-1185">Reference proteome</keyword>
<comment type="caution">
    <text evidence="12">The sequence shown here is derived from an EMBL/GenBank/DDBJ whole genome shotgun (WGS) entry which is preliminary data.</text>
</comment>
<comment type="subcellular location">
    <subcellularLocation>
        <location evidence="1 8 9">Nucleus</location>
    </subcellularLocation>
</comment>
<accession>A0ABD1IT01</accession>
<keyword evidence="5 8" id="KW-0371">Homeobox</keyword>
<dbReference type="AlphaFoldDB" id="A0ABD1IT01"/>
<dbReference type="SMART" id="SM00389">
    <property type="entry name" value="HOX"/>
    <property type="match status" value="1"/>
</dbReference>
<dbReference type="SUPFAM" id="SSF46689">
    <property type="entry name" value="Homeodomain-like"/>
    <property type="match status" value="1"/>
</dbReference>
<evidence type="ECO:0000313" key="12">
    <source>
        <dbReference type="EMBL" id="KAL2078101.1"/>
    </source>
</evidence>
<keyword evidence="6" id="KW-0804">Transcription</keyword>
<evidence type="ECO:0000256" key="6">
    <source>
        <dbReference type="ARBA" id="ARBA00023163"/>
    </source>
</evidence>
<evidence type="ECO:0000256" key="4">
    <source>
        <dbReference type="ARBA" id="ARBA00023125"/>
    </source>
</evidence>
<dbReference type="GO" id="GO:0003677">
    <property type="term" value="F:DNA binding"/>
    <property type="evidence" value="ECO:0007669"/>
    <property type="project" value="UniProtKB-UniRule"/>
</dbReference>
<keyword evidence="2" id="KW-0217">Developmental protein</keyword>
<keyword evidence="3" id="KW-0805">Transcription regulation</keyword>
<evidence type="ECO:0000256" key="7">
    <source>
        <dbReference type="ARBA" id="ARBA00023242"/>
    </source>
</evidence>